<dbReference type="PANTHER" id="PTHR42718">
    <property type="entry name" value="MAJOR FACILITATOR SUPERFAMILY MULTIDRUG TRANSPORTER MFSC"/>
    <property type="match status" value="1"/>
</dbReference>
<comment type="subcellular location">
    <subcellularLocation>
        <location evidence="1">Membrane</location>
        <topology evidence="1">Multi-pass membrane protein</topology>
    </subcellularLocation>
</comment>
<evidence type="ECO:0000313" key="7">
    <source>
        <dbReference type="Proteomes" id="UP000654922"/>
    </source>
</evidence>
<feature type="transmembrane region" description="Helical" evidence="5">
    <location>
        <begin position="149"/>
        <end position="168"/>
    </location>
</feature>
<evidence type="ECO:0000256" key="4">
    <source>
        <dbReference type="ARBA" id="ARBA00023136"/>
    </source>
</evidence>
<feature type="transmembrane region" description="Helical" evidence="5">
    <location>
        <begin position="53"/>
        <end position="75"/>
    </location>
</feature>
<evidence type="ECO:0000256" key="3">
    <source>
        <dbReference type="ARBA" id="ARBA00022989"/>
    </source>
</evidence>
<dbReference type="SUPFAM" id="SSF103473">
    <property type="entry name" value="MFS general substrate transporter"/>
    <property type="match status" value="1"/>
</dbReference>
<proteinExistence type="predicted"/>
<gene>
    <name evidence="6" type="ORF">CNMCM5623_005133</name>
</gene>
<evidence type="ECO:0000256" key="2">
    <source>
        <dbReference type="ARBA" id="ARBA00022692"/>
    </source>
</evidence>
<dbReference type="OrthoDB" id="2428527at2759"/>
<reference evidence="6" key="1">
    <citation type="submission" date="2020-06" db="EMBL/GenBank/DDBJ databases">
        <title>Draft genome sequences of strains closely related to Aspergillus parafelis and Aspergillus hiratsukae.</title>
        <authorList>
            <person name="Dos Santos R.A.C."/>
            <person name="Rivero-Menendez O."/>
            <person name="Steenwyk J.L."/>
            <person name="Mead M.E."/>
            <person name="Goldman G.H."/>
            <person name="Alastruey-Izquierdo A."/>
            <person name="Rokas A."/>
        </authorList>
    </citation>
    <scope>NUCLEOTIDE SEQUENCE</scope>
    <source>
        <strain evidence="6">CNM-CM5623</strain>
    </source>
</reference>
<dbReference type="PANTHER" id="PTHR42718:SF1">
    <property type="entry name" value="LOW AFFINITY AMMONIUM TRANSPORTER"/>
    <property type="match status" value="1"/>
</dbReference>
<evidence type="ECO:0000313" key="6">
    <source>
        <dbReference type="EMBL" id="KAF7173024.1"/>
    </source>
</evidence>
<dbReference type="EMBL" id="JACBAE010001108">
    <property type="protein sequence ID" value="KAF7173024.1"/>
    <property type="molecule type" value="Genomic_DNA"/>
</dbReference>
<organism evidence="6 7">
    <name type="scientific">Aspergillus felis</name>
    <dbReference type="NCBI Taxonomy" id="1287682"/>
    <lineage>
        <taxon>Eukaryota</taxon>
        <taxon>Fungi</taxon>
        <taxon>Dikarya</taxon>
        <taxon>Ascomycota</taxon>
        <taxon>Pezizomycotina</taxon>
        <taxon>Eurotiomycetes</taxon>
        <taxon>Eurotiomycetidae</taxon>
        <taxon>Eurotiales</taxon>
        <taxon>Aspergillaceae</taxon>
        <taxon>Aspergillus</taxon>
        <taxon>Aspergillus subgen. Fumigati</taxon>
    </lineage>
</organism>
<accession>A0A8H6V2K4</accession>
<dbReference type="GO" id="GO:0016020">
    <property type="term" value="C:membrane"/>
    <property type="evidence" value="ECO:0007669"/>
    <property type="project" value="UniProtKB-SubCell"/>
</dbReference>
<evidence type="ECO:0000256" key="1">
    <source>
        <dbReference type="ARBA" id="ARBA00004141"/>
    </source>
</evidence>
<dbReference type="AlphaFoldDB" id="A0A8H6V2K4"/>
<keyword evidence="2 5" id="KW-0812">Transmembrane</keyword>
<sequence>MPPLKDSPELVVAAPGVLWSIPGCRPLWALKSVLDMGGFQKGHQGRTCLHRGYPLLLAAWYSPVIPSGLASALAVRKLLGRVSAAWVMVIGMVAYLIGSILIATMPAHQIYWGNFFWSVLIICVGMDSSFPAATIIFSMLCRLSTRGAFYFELGLAGLGLLLSLVFLVKDHFSKKAKKGAHALDAVKLAVG</sequence>
<evidence type="ECO:0000256" key="5">
    <source>
        <dbReference type="SAM" id="Phobius"/>
    </source>
</evidence>
<dbReference type="InterPro" id="IPR036259">
    <property type="entry name" value="MFS_trans_sf"/>
</dbReference>
<feature type="transmembrane region" description="Helical" evidence="5">
    <location>
        <begin position="115"/>
        <end position="137"/>
    </location>
</feature>
<protein>
    <submittedName>
        <fullName evidence="6">Uncharacterized protein</fullName>
    </submittedName>
</protein>
<keyword evidence="4 5" id="KW-0472">Membrane</keyword>
<name>A0A8H6V2K4_9EURO</name>
<dbReference type="Proteomes" id="UP000654922">
    <property type="component" value="Unassembled WGS sequence"/>
</dbReference>
<comment type="caution">
    <text evidence="6">The sequence shown here is derived from an EMBL/GenBank/DDBJ whole genome shotgun (WGS) entry which is preliminary data.</text>
</comment>
<keyword evidence="3 5" id="KW-1133">Transmembrane helix</keyword>
<feature type="transmembrane region" description="Helical" evidence="5">
    <location>
        <begin position="82"/>
        <end position="103"/>
    </location>
</feature>